<protein>
    <submittedName>
        <fullName evidence="1">Cik1 suppressing-protein</fullName>
    </submittedName>
</protein>
<organism evidence="1 2">
    <name type="scientific">Saccharomyces pastorianus</name>
    <name type="common">Lager yeast</name>
    <name type="synonym">Saccharomyces cerevisiae x Saccharomyces eubayanus</name>
    <dbReference type="NCBI Taxonomy" id="27292"/>
    <lineage>
        <taxon>Eukaryota</taxon>
        <taxon>Fungi</taxon>
        <taxon>Dikarya</taxon>
        <taxon>Ascomycota</taxon>
        <taxon>Saccharomycotina</taxon>
        <taxon>Saccharomycetes</taxon>
        <taxon>Saccharomycetales</taxon>
        <taxon>Saccharomycetaceae</taxon>
        <taxon>Saccharomyces</taxon>
    </lineage>
</organism>
<reference evidence="1 2" key="1">
    <citation type="journal article" date="2019" name="BMC Genomics">
        <title>Chromosome level assembly and comparative genome analysis confirm lager-brewing yeasts originated from a single hybridization.</title>
        <authorList>
            <person name="Salazar A.N."/>
            <person name="Gorter de Vries A.R."/>
            <person name="van den Broek M."/>
            <person name="Brouwers N."/>
            <person name="de la Torre Cortes P."/>
            <person name="Kuijpers N.G.A."/>
            <person name="Daran J.G."/>
            <person name="Abeel T."/>
        </authorList>
    </citation>
    <scope>NUCLEOTIDE SEQUENCE [LARGE SCALE GENOMIC DNA]</scope>
    <source>
        <strain evidence="1 2">CBS 1483</strain>
    </source>
</reference>
<evidence type="ECO:0000313" key="1">
    <source>
        <dbReference type="EMBL" id="QID86901.1"/>
    </source>
</evidence>
<dbReference type="AlphaFoldDB" id="A0A6C1ED85"/>
<accession>A0A6C1ED85</accession>
<name>A0A6C1ED85_SACPS</name>
<evidence type="ECO:0000313" key="2">
    <source>
        <dbReference type="Proteomes" id="UP000501346"/>
    </source>
</evidence>
<gene>
    <name evidence="1" type="primary">CIS1</name>
    <name evidence="1" type="ORF">GRS66_009553</name>
</gene>
<dbReference type="Proteomes" id="UP000501346">
    <property type="component" value="Chromosome SeXII"/>
</dbReference>
<dbReference type="OrthoDB" id="4069406at2759"/>
<keyword evidence="2" id="KW-1185">Reference proteome</keyword>
<dbReference type="EMBL" id="CP049009">
    <property type="protein sequence ID" value="QID86901.1"/>
    <property type="molecule type" value="Genomic_DNA"/>
</dbReference>
<proteinExistence type="predicted"/>
<sequence>MQSVGNGSIALVSKNAMNSTTTFTGWMACPWKYINGVGSGRYVSSKPDRITRYDLLKAAHETEMKELLTGSGLKAKNKTKKSTKVTLETISEENSSNESFF</sequence>